<dbReference type="InterPro" id="IPR051395">
    <property type="entry name" value="Cytochrome_c_Peroxidase/MauG"/>
</dbReference>
<dbReference type="PROSITE" id="PS51007">
    <property type="entry name" value="CYTC"/>
    <property type="match status" value="1"/>
</dbReference>
<protein>
    <recommendedName>
        <fullName evidence="5">Cytochrome c domain-containing protein</fullName>
    </recommendedName>
</protein>
<keyword evidence="2 4" id="KW-0479">Metal-binding</keyword>
<sequence>MEEVDPSSEKTQSTHKSLVNDGKVIFRYDTFGDEDFWSGLLHIDKAIAGANNGGFGPGVSPATALAVGLKVDAEALPPEVVAGIKSGTIDLNDPATTLELIKLDAVVGVKGVLDDGGNLLSVGITCASCHSTVDNSFAPGIGKRLDGWPNRDLNVGAIISLTDNAQPIADMLHVDETTLRTVLGLWGPGKFAAVLFMDGKAMRPDGKVAANLLPAAFGLRGIELTTYTGWGDITYWNSFVANLEMHGKGNFTDFRLNDPVKYPIAFENQFYNVMHTPDLVSSKLPALRAYQHSLDAPKPPAGSFDRRMAGRGKALFLTKAKCATCHTPPLLADNVLHTAEEIGIDDFEAMRSPTGKYRTTPLGGLFTRTKGGFYHDGRFAVLSDVVNHYDDHLALKLTPSEKKDLEEYLKSL</sequence>
<dbReference type="SUPFAM" id="SSF48695">
    <property type="entry name" value="Multiheme cytochromes"/>
    <property type="match status" value="1"/>
</dbReference>
<dbReference type="SUPFAM" id="SSF46626">
    <property type="entry name" value="Cytochrome c"/>
    <property type="match status" value="1"/>
</dbReference>
<evidence type="ECO:0000313" key="6">
    <source>
        <dbReference type="EMBL" id="MBW3365002.1"/>
    </source>
</evidence>
<dbReference type="PANTHER" id="PTHR30600">
    <property type="entry name" value="CYTOCHROME C PEROXIDASE-RELATED"/>
    <property type="match status" value="1"/>
</dbReference>
<organism evidence="6 7">
    <name type="scientific">Pontibacter populi</name>
    <dbReference type="NCBI Taxonomy" id="890055"/>
    <lineage>
        <taxon>Bacteria</taxon>
        <taxon>Pseudomonadati</taxon>
        <taxon>Bacteroidota</taxon>
        <taxon>Cytophagia</taxon>
        <taxon>Cytophagales</taxon>
        <taxon>Hymenobacteraceae</taxon>
        <taxon>Pontibacter</taxon>
    </lineage>
</organism>
<dbReference type="Proteomes" id="UP000774935">
    <property type="component" value="Unassembled WGS sequence"/>
</dbReference>
<dbReference type="Gene3D" id="1.10.760.10">
    <property type="entry name" value="Cytochrome c-like domain"/>
    <property type="match status" value="1"/>
</dbReference>
<evidence type="ECO:0000256" key="4">
    <source>
        <dbReference type="PROSITE-ProRule" id="PRU00433"/>
    </source>
</evidence>
<keyword evidence="7" id="KW-1185">Reference proteome</keyword>
<reference evidence="6 7" key="1">
    <citation type="submission" date="2021-07" db="EMBL/GenBank/DDBJ databases">
        <authorList>
            <person name="Kim M.K."/>
        </authorList>
    </citation>
    <scope>NUCLEOTIDE SEQUENCE [LARGE SCALE GENOMIC DNA]</scope>
    <source>
        <strain evidence="6 7">HLY7-15</strain>
    </source>
</reference>
<dbReference type="InterPro" id="IPR036280">
    <property type="entry name" value="Multihaem_cyt_sf"/>
</dbReference>
<accession>A0ABS6XAG1</accession>
<proteinExistence type="predicted"/>
<name>A0ABS6XAG1_9BACT</name>
<dbReference type="InterPro" id="IPR009056">
    <property type="entry name" value="Cyt_c-like_dom"/>
</dbReference>
<feature type="domain" description="Cytochrome c" evidence="5">
    <location>
        <begin position="307"/>
        <end position="412"/>
    </location>
</feature>
<dbReference type="EMBL" id="JAHWXQ010000002">
    <property type="protein sequence ID" value="MBW3365002.1"/>
    <property type="molecule type" value="Genomic_DNA"/>
</dbReference>
<keyword evidence="1 4" id="KW-0349">Heme</keyword>
<keyword evidence="3 4" id="KW-0408">Iron</keyword>
<evidence type="ECO:0000259" key="5">
    <source>
        <dbReference type="PROSITE" id="PS51007"/>
    </source>
</evidence>
<dbReference type="InterPro" id="IPR036909">
    <property type="entry name" value="Cyt_c-like_dom_sf"/>
</dbReference>
<evidence type="ECO:0000256" key="2">
    <source>
        <dbReference type="ARBA" id="ARBA00022723"/>
    </source>
</evidence>
<gene>
    <name evidence="6" type="ORF">KYK27_08105</name>
</gene>
<evidence type="ECO:0000313" key="7">
    <source>
        <dbReference type="Proteomes" id="UP000774935"/>
    </source>
</evidence>
<comment type="caution">
    <text evidence="6">The sequence shown here is derived from an EMBL/GenBank/DDBJ whole genome shotgun (WGS) entry which is preliminary data.</text>
</comment>
<evidence type="ECO:0000256" key="3">
    <source>
        <dbReference type="ARBA" id="ARBA00023004"/>
    </source>
</evidence>
<evidence type="ECO:0000256" key="1">
    <source>
        <dbReference type="ARBA" id="ARBA00022617"/>
    </source>
</evidence>
<dbReference type="PANTHER" id="PTHR30600:SF9">
    <property type="entry name" value="BLR7738 PROTEIN"/>
    <property type="match status" value="1"/>
</dbReference>